<dbReference type="Proteomes" id="UP001303046">
    <property type="component" value="Unassembled WGS sequence"/>
</dbReference>
<feature type="region of interest" description="Disordered" evidence="2">
    <location>
        <begin position="421"/>
        <end position="441"/>
    </location>
</feature>
<organism evidence="3 4">
    <name type="scientific">Necator americanus</name>
    <name type="common">Human hookworm</name>
    <dbReference type="NCBI Taxonomy" id="51031"/>
    <lineage>
        <taxon>Eukaryota</taxon>
        <taxon>Metazoa</taxon>
        <taxon>Ecdysozoa</taxon>
        <taxon>Nematoda</taxon>
        <taxon>Chromadorea</taxon>
        <taxon>Rhabditida</taxon>
        <taxon>Rhabditina</taxon>
        <taxon>Rhabditomorpha</taxon>
        <taxon>Strongyloidea</taxon>
        <taxon>Ancylostomatidae</taxon>
        <taxon>Bunostominae</taxon>
        <taxon>Necator</taxon>
    </lineage>
</organism>
<accession>A0ABR1CWB6</accession>
<sequence length="635" mass="71936">MNECPVCGAAKSRMERHLVDVHGFSQGQTAEYKAQKKSRRITASGKPIHNCDYCDATFNSSHCELAEHAHQEHAEDVDEFVVETISFQNLQDYQVGVIWQFAYRLYFSQVGFLQELEASLRGGGCDKPFRSKNENYGTHQSHPFALPLRFSLSFGSGENEEVCGALHGLYECDIDGVTVEHCFNHLGYKARPSQLRLEKSVEQCIVSLLRDGLTVRQVYKKVRMEVKGGPRTRLYFITTRDIRNIASKCRVEPGRLHNLDTVSIQIPARDASGDGFVLVVINPTQREWLREYGQRALCVDDTFNLISYSLRLATVIVADERDRALPAAYLLSYRCFNHQQLVAVSGPGTWEVKDNDKVHCVEEQYCSCDEKFNNHCRRDGCGACPYAFACTCCMDVKSGVSCVHVHAALLYAGAGRRSQEDASSSVVSRETESARYSSDGDEEMMEIVVEGDVENEVEVGRSSTDIEDRHRDIFRRMEMEYASARESLFKVMRNPTAGTRMGLEQAESKLKEFRKMIDDLAGNVEESENNVRLARRPEVPPVGRPQTLTPIRKLHKRAHLRKEEQAKRKPTLDIPDCAQDERDACAVCLRMQPSTNSTHNQICWIQCPTCEDWMHTECISNVCPRDGTDLERNDV</sequence>
<protein>
    <recommendedName>
        <fullName evidence="5">C2H2-type domain-containing protein</fullName>
    </recommendedName>
</protein>
<evidence type="ECO:0000256" key="2">
    <source>
        <dbReference type="SAM" id="MobiDB-lite"/>
    </source>
</evidence>
<dbReference type="EMBL" id="JAVFWL010000003">
    <property type="protein sequence ID" value="KAK6742614.1"/>
    <property type="molecule type" value="Genomic_DNA"/>
</dbReference>
<reference evidence="3 4" key="1">
    <citation type="submission" date="2023-08" db="EMBL/GenBank/DDBJ databases">
        <title>A Necator americanus chromosomal reference genome.</title>
        <authorList>
            <person name="Ilik V."/>
            <person name="Petrzelkova K.J."/>
            <person name="Pardy F."/>
            <person name="Fuh T."/>
            <person name="Niatou-Singa F.S."/>
            <person name="Gouil Q."/>
            <person name="Baker L."/>
            <person name="Ritchie M.E."/>
            <person name="Jex A.R."/>
            <person name="Gazzola D."/>
            <person name="Li H."/>
            <person name="Toshio Fujiwara R."/>
            <person name="Zhan B."/>
            <person name="Aroian R.V."/>
            <person name="Pafco B."/>
            <person name="Schwarz E.M."/>
        </authorList>
    </citation>
    <scope>NUCLEOTIDE SEQUENCE [LARGE SCALE GENOMIC DNA]</scope>
    <source>
        <strain evidence="3 4">Aroian</strain>
        <tissue evidence="3">Whole animal</tissue>
    </source>
</reference>
<evidence type="ECO:0000313" key="4">
    <source>
        <dbReference type="Proteomes" id="UP001303046"/>
    </source>
</evidence>
<name>A0ABR1CWB6_NECAM</name>
<comment type="caution">
    <text evidence="3">The sequence shown here is derived from an EMBL/GenBank/DDBJ whole genome shotgun (WGS) entry which is preliminary data.</text>
</comment>
<keyword evidence="4" id="KW-1185">Reference proteome</keyword>
<gene>
    <name evidence="3" type="primary">Necator_chrIII.g10852</name>
    <name evidence="3" type="ORF">RB195_010087</name>
</gene>
<feature type="coiled-coil region" evidence="1">
    <location>
        <begin position="503"/>
        <end position="530"/>
    </location>
</feature>
<proteinExistence type="predicted"/>
<evidence type="ECO:0000256" key="1">
    <source>
        <dbReference type="SAM" id="Coils"/>
    </source>
</evidence>
<evidence type="ECO:0000313" key="3">
    <source>
        <dbReference type="EMBL" id="KAK6742614.1"/>
    </source>
</evidence>
<evidence type="ECO:0008006" key="5">
    <source>
        <dbReference type="Google" id="ProtNLM"/>
    </source>
</evidence>
<keyword evidence="1" id="KW-0175">Coiled coil</keyword>